<dbReference type="GO" id="GO:0005524">
    <property type="term" value="F:ATP binding"/>
    <property type="evidence" value="ECO:0007669"/>
    <property type="project" value="TreeGrafter"/>
</dbReference>
<dbReference type="GO" id="GO:0009898">
    <property type="term" value="C:cytoplasmic side of plasma membrane"/>
    <property type="evidence" value="ECO:0007669"/>
    <property type="project" value="TreeGrafter"/>
</dbReference>
<evidence type="ECO:0000259" key="1">
    <source>
        <dbReference type="Pfam" id="PF01656"/>
    </source>
</evidence>
<reference evidence="2" key="1">
    <citation type="submission" date="2020-10" db="EMBL/GenBank/DDBJ databases">
        <authorList>
            <person name="Gilroy R."/>
        </authorList>
    </citation>
    <scope>NUCLEOTIDE SEQUENCE</scope>
    <source>
        <strain evidence="2">ChiBcec16-1751</strain>
    </source>
</reference>
<evidence type="ECO:0000313" key="3">
    <source>
        <dbReference type="Proteomes" id="UP000886741"/>
    </source>
</evidence>
<feature type="domain" description="CobQ/CobB/MinD/ParA nucleotide binding" evidence="1">
    <location>
        <begin position="6"/>
        <end position="232"/>
    </location>
</feature>
<dbReference type="GO" id="GO:0005829">
    <property type="term" value="C:cytosol"/>
    <property type="evidence" value="ECO:0007669"/>
    <property type="project" value="TreeGrafter"/>
</dbReference>
<organism evidence="2 3">
    <name type="scientific">Candidatus Avoscillospira avistercoris</name>
    <dbReference type="NCBI Taxonomy" id="2840707"/>
    <lineage>
        <taxon>Bacteria</taxon>
        <taxon>Bacillati</taxon>
        <taxon>Bacillota</taxon>
        <taxon>Clostridia</taxon>
        <taxon>Eubacteriales</taxon>
        <taxon>Oscillospiraceae</taxon>
        <taxon>Oscillospiraceae incertae sedis</taxon>
        <taxon>Candidatus Avoscillospira</taxon>
    </lineage>
</organism>
<evidence type="ECO:0000313" key="2">
    <source>
        <dbReference type="EMBL" id="HIS64835.1"/>
    </source>
</evidence>
<dbReference type="PANTHER" id="PTHR43384">
    <property type="entry name" value="SEPTUM SITE-DETERMINING PROTEIN MIND HOMOLOG, CHLOROPLASTIC-RELATED"/>
    <property type="match status" value="1"/>
</dbReference>
<comment type="caution">
    <text evidence="2">The sequence shown here is derived from an EMBL/GenBank/DDBJ whole genome shotgun (WGS) entry which is preliminary data.</text>
</comment>
<dbReference type="InterPro" id="IPR050625">
    <property type="entry name" value="ParA/MinD_ATPase"/>
</dbReference>
<dbReference type="PANTHER" id="PTHR43384:SF7">
    <property type="entry name" value="CARBON-MONOXIDE DEHYDROGENASE ACCESSORY PROTEIN"/>
    <property type="match status" value="1"/>
</dbReference>
<gene>
    <name evidence="2" type="ORF">IAA83_05630</name>
</gene>
<dbReference type="EMBL" id="DVJJ01000084">
    <property type="protein sequence ID" value="HIS64835.1"/>
    <property type="molecule type" value="Genomic_DNA"/>
</dbReference>
<reference evidence="2" key="2">
    <citation type="journal article" date="2021" name="PeerJ">
        <title>Extensive microbial diversity within the chicken gut microbiome revealed by metagenomics and culture.</title>
        <authorList>
            <person name="Gilroy R."/>
            <person name="Ravi A."/>
            <person name="Getino M."/>
            <person name="Pursley I."/>
            <person name="Horton D.L."/>
            <person name="Alikhan N.F."/>
            <person name="Baker D."/>
            <person name="Gharbi K."/>
            <person name="Hall N."/>
            <person name="Watson M."/>
            <person name="Adriaenssens E.M."/>
            <person name="Foster-Nyarko E."/>
            <person name="Jarju S."/>
            <person name="Secka A."/>
            <person name="Antonio M."/>
            <person name="Oren A."/>
            <person name="Chaudhuri R.R."/>
            <person name="La Ragione R."/>
            <person name="Hildebrand F."/>
            <person name="Pallen M.J."/>
        </authorList>
    </citation>
    <scope>NUCLEOTIDE SEQUENCE</scope>
    <source>
        <strain evidence="2">ChiBcec16-1751</strain>
    </source>
</reference>
<dbReference type="GO" id="GO:0016887">
    <property type="term" value="F:ATP hydrolysis activity"/>
    <property type="evidence" value="ECO:0007669"/>
    <property type="project" value="TreeGrafter"/>
</dbReference>
<dbReference type="GO" id="GO:0051782">
    <property type="term" value="P:negative regulation of cell division"/>
    <property type="evidence" value="ECO:0007669"/>
    <property type="project" value="TreeGrafter"/>
</dbReference>
<proteinExistence type="predicted"/>
<protein>
    <submittedName>
        <fullName evidence="2">AAA family ATPase</fullName>
    </submittedName>
</protein>
<dbReference type="SUPFAM" id="SSF52540">
    <property type="entry name" value="P-loop containing nucleoside triphosphate hydrolases"/>
    <property type="match status" value="1"/>
</dbReference>
<sequence length="255" mass="27762">MATHTIAVAGKGGVGKTTICGMIIDQLAKQKKGPILVVDADANSNLNEVLGVEVETTLGSIREEMAQAELHGSVPAGMTKQDYAEMKFSDALVEEKDFDMLVMGRTQGKGCYCYVNGVLKAQVDKYVNNYRYMVIDNEAGLEHISRGTLPHVETMLLVSDCSRRGIQAVARIAEMVGELELKPNTMKLIVNRAPGGVLNDAVREEIDKHGLILAGVLPQDETVYEYDCEGKPSSKIPETSPVKVALHQLMEDLDL</sequence>
<accession>A0A9D1F9E9</accession>
<dbReference type="InterPro" id="IPR014433">
    <property type="entry name" value="CooC"/>
</dbReference>
<dbReference type="Pfam" id="PF01656">
    <property type="entry name" value="CbiA"/>
    <property type="match status" value="1"/>
</dbReference>
<dbReference type="AlphaFoldDB" id="A0A9D1F9E9"/>
<dbReference type="InterPro" id="IPR002586">
    <property type="entry name" value="CobQ/CobB/MinD/ParA_Nub-bd_dom"/>
</dbReference>
<dbReference type="InterPro" id="IPR027417">
    <property type="entry name" value="P-loop_NTPase"/>
</dbReference>
<dbReference type="Proteomes" id="UP000886741">
    <property type="component" value="Unassembled WGS sequence"/>
</dbReference>
<name>A0A9D1F9E9_9FIRM</name>
<dbReference type="PIRSF" id="PIRSF005647">
    <property type="entry name" value="CooC"/>
    <property type="match status" value="1"/>
</dbReference>
<dbReference type="Gene3D" id="3.40.50.300">
    <property type="entry name" value="P-loop containing nucleotide triphosphate hydrolases"/>
    <property type="match status" value="1"/>
</dbReference>